<evidence type="ECO:0000313" key="2">
    <source>
        <dbReference type="EMBL" id="BFO14674.1"/>
    </source>
</evidence>
<keyword evidence="1" id="KW-1133">Transmembrane helix</keyword>
<dbReference type="Pfam" id="PF11222">
    <property type="entry name" value="DUF3017"/>
    <property type="match status" value="1"/>
</dbReference>
<sequence>MLLTVGLGLLLTALDQFRLGTLLVGVALLAGSLMRWLVPHVGMLAVRSRFTDIVTYGGWGR</sequence>
<accession>A0AAT9HBA8</accession>
<name>A0AAT9HBA8_9ACTN</name>
<gene>
    <name evidence="2" type="ORF">SHKM778_10620</name>
</gene>
<dbReference type="EMBL" id="AP035768">
    <property type="protein sequence ID" value="BFO14674.1"/>
    <property type="molecule type" value="Genomic_DNA"/>
</dbReference>
<reference evidence="2" key="1">
    <citation type="submission" date="2024-06" db="EMBL/GenBank/DDBJ databases">
        <authorList>
            <consortium name="consrtm"/>
            <person name="Uemura M."/>
            <person name="Terahara T."/>
        </authorList>
    </citation>
    <scope>NUCLEOTIDE SEQUENCE</scope>
    <source>
        <strain evidence="2">KM77-8</strain>
    </source>
</reference>
<dbReference type="InterPro" id="IPR021385">
    <property type="entry name" value="DUF3017"/>
</dbReference>
<keyword evidence="1" id="KW-0472">Membrane</keyword>
<evidence type="ECO:0000256" key="1">
    <source>
        <dbReference type="SAM" id="Phobius"/>
    </source>
</evidence>
<reference evidence="2" key="2">
    <citation type="submission" date="2024-07" db="EMBL/GenBank/DDBJ databases">
        <title>Streptomyces haneummycinica sp. nov., a new antibiotic-producing actinobacterium isolated from marine sediment.</title>
        <authorList>
            <person name="Uemura M."/>
            <person name="Hamada M."/>
            <person name="Hirano S."/>
            <person name="Kobayashi K."/>
            <person name="Ohshiro T."/>
            <person name="Kobayashi T."/>
            <person name="Terahara T."/>
        </authorList>
    </citation>
    <scope>NUCLEOTIDE SEQUENCE</scope>
    <source>
        <strain evidence="2">KM77-8</strain>
    </source>
</reference>
<proteinExistence type="predicted"/>
<protein>
    <submittedName>
        <fullName evidence="2">Uncharacterized protein</fullName>
    </submittedName>
</protein>
<organism evidence="2">
    <name type="scientific">Streptomyces haneummycinicus</name>
    <dbReference type="NCBI Taxonomy" id="3074435"/>
    <lineage>
        <taxon>Bacteria</taxon>
        <taxon>Bacillati</taxon>
        <taxon>Actinomycetota</taxon>
        <taxon>Actinomycetes</taxon>
        <taxon>Kitasatosporales</taxon>
        <taxon>Streptomycetaceae</taxon>
        <taxon>Streptomyces</taxon>
    </lineage>
</organism>
<dbReference type="AlphaFoldDB" id="A0AAT9HBA8"/>
<keyword evidence="1" id="KW-0812">Transmembrane</keyword>
<feature type="transmembrane region" description="Helical" evidence="1">
    <location>
        <begin position="20"/>
        <end position="38"/>
    </location>
</feature>